<dbReference type="EMBL" id="AXCM01001635">
    <property type="status" value="NOT_ANNOTATED_CDS"/>
    <property type="molecule type" value="Genomic_DNA"/>
</dbReference>
<organism evidence="1 2">
    <name type="scientific">Anopheles culicifacies</name>
    <dbReference type="NCBI Taxonomy" id="139723"/>
    <lineage>
        <taxon>Eukaryota</taxon>
        <taxon>Metazoa</taxon>
        <taxon>Ecdysozoa</taxon>
        <taxon>Arthropoda</taxon>
        <taxon>Hexapoda</taxon>
        <taxon>Insecta</taxon>
        <taxon>Pterygota</taxon>
        <taxon>Neoptera</taxon>
        <taxon>Endopterygota</taxon>
        <taxon>Diptera</taxon>
        <taxon>Nematocera</taxon>
        <taxon>Culicoidea</taxon>
        <taxon>Culicidae</taxon>
        <taxon>Anophelinae</taxon>
        <taxon>Anopheles</taxon>
        <taxon>culicifacies species complex</taxon>
    </lineage>
</organism>
<sequence length="154" mass="17752">MTYALIRVHQQGCCYPDHIVPYQFSYTNSPKERTPRYTIIMHFTGGKLAVAKLQRWTEIVNDLAVLELLVERFIAWTLFCSIVAAHFAEQLQLLVRNFDRFLKQNPADMVTKTDQVIPTTVDSDSFPTRCRRIDAGGSRLIPTDRDGFMDSHSR</sequence>
<dbReference type="AlphaFoldDB" id="A0A182MFV1"/>
<evidence type="ECO:0000313" key="2">
    <source>
        <dbReference type="Proteomes" id="UP000075883"/>
    </source>
</evidence>
<accession>A0A182MFV1</accession>
<name>A0A182MFV1_9DIPT</name>
<dbReference type="EnsemblMetazoa" id="ACUA017276-RA">
    <property type="protein sequence ID" value="ACUA017276-PA"/>
    <property type="gene ID" value="ACUA017276"/>
</dbReference>
<reference evidence="1" key="2">
    <citation type="submission" date="2020-05" db="UniProtKB">
        <authorList>
            <consortium name="EnsemblMetazoa"/>
        </authorList>
    </citation>
    <scope>IDENTIFICATION</scope>
    <source>
        <strain evidence="1">A-37</strain>
    </source>
</reference>
<proteinExistence type="predicted"/>
<evidence type="ECO:0000313" key="1">
    <source>
        <dbReference type="EnsemblMetazoa" id="ACUA017276-PA"/>
    </source>
</evidence>
<protein>
    <submittedName>
        <fullName evidence="1">Uncharacterized protein</fullName>
    </submittedName>
</protein>
<keyword evidence="2" id="KW-1185">Reference proteome</keyword>
<dbReference type="Proteomes" id="UP000075883">
    <property type="component" value="Unassembled WGS sequence"/>
</dbReference>
<reference evidence="2" key="1">
    <citation type="submission" date="2013-09" db="EMBL/GenBank/DDBJ databases">
        <title>The Genome Sequence of Anopheles culicifacies species A.</title>
        <authorList>
            <consortium name="The Broad Institute Genomics Platform"/>
            <person name="Neafsey D.E."/>
            <person name="Besansky N."/>
            <person name="Howell P."/>
            <person name="Walton C."/>
            <person name="Young S.K."/>
            <person name="Zeng Q."/>
            <person name="Gargeya S."/>
            <person name="Fitzgerald M."/>
            <person name="Haas B."/>
            <person name="Abouelleil A."/>
            <person name="Allen A.W."/>
            <person name="Alvarado L."/>
            <person name="Arachchi H.M."/>
            <person name="Berlin A.M."/>
            <person name="Chapman S.B."/>
            <person name="Gainer-Dewar J."/>
            <person name="Goldberg J."/>
            <person name="Griggs A."/>
            <person name="Gujja S."/>
            <person name="Hansen M."/>
            <person name="Howarth C."/>
            <person name="Imamovic A."/>
            <person name="Ireland A."/>
            <person name="Larimer J."/>
            <person name="McCowan C."/>
            <person name="Murphy C."/>
            <person name="Pearson M."/>
            <person name="Poon T.W."/>
            <person name="Priest M."/>
            <person name="Roberts A."/>
            <person name="Saif S."/>
            <person name="Shea T."/>
            <person name="Sisk P."/>
            <person name="Sykes S."/>
            <person name="Wortman J."/>
            <person name="Nusbaum C."/>
            <person name="Birren B."/>
        </authorList>
    </citation>
    <scope>NUCLEOTIDE SEQUENCE [LARGE SCALE GENOMIC DNA]</scope>
    <source>
        <strain evidence="2">A-37</strain>
    </source>
</reference>
<dbReference type="VEuPathDB" id="VectorBase:ACUA017276"/>